<sequence length="832" mass="95775">MLYLQRFDVTHDFKLTVFSQLLVKNLYKISVYKLPVEVHTILRIEWVNSNDFELKAANKNIITNELEATVLSNTIKPINTTDTTFKKERFKFNPENATFNLDETCKANETKMNSSELNTKKIENILPNETQSANTIINSKMTTTSNFCLDDGNSEPSIYQYSSSSYVPSTTFSDHSSNYSEPDILIPNQNITPIRHIIHLDKNVVLNPNNNITSSQNNASSLNIDNYILQSLENKNNKKLKHRTICKFCKNNVTNFERHLERQHSNKPEVIELLGFSKSSKEGKAERRKIIALLRYETQFRKFVETGNSNKLPCIYCKRLVKASYLRRHYKVCVVKPINKSNQKIQHQAQSQTLLACAADTENTAAAIQLKNEVFLRMRADDIALIAKKDDLIRRYGKNYLKRHKRAQIVVPCSNKIRECAKLLKETRRRTNNNKLTFFDIISTCYYDIIVASAKTISRYDDTLKKYLAPSLAIHLGTTLKQISDLCSHLILKGAFKCNNIEEKLKDLKRFKQMVETQWNCDISSIALKDLAENKWNKPVKLPLTKDVLQLRHYLDQVANENFYILQKQTFDRKAFRTLTEVSLILTILFNRRRIGDVQYVYVDSYLKDFESFDQTEFLDALTDSEKVLTANYKKVVAGGKGSRAIVILFPKNVQTYINLLLNIRSNSDIVPKVNPYLFACPGVEKQWIRADVIIRKFANASGIENPEAISSNRSGKQIGTLMQILNLNKEEYAQFSKFMGHTEKTHAEFYEITQDAYQAAKVLKLLTLFDEGKGLEYKGKPLNEINLECINEIESDANTELNERQEEIAEQLPETSQEVQLKLDVSNINQQ</sequence>
<evidence type="ECO:0000313" key="1">
    <source>
        <dbReference type="EMBL" id="KAK4886389.1"/>
    </source>
</evidence>
<evidence type="ECO:0000313" key="2">
    <source>
        <dbReference type="Proteomes" id="UP001353858"/>
    </source>
</evidence>
<dbReference type="AlphaFoldDB" id="A0AAN7PH70"/>
<dbReference type="PANTHER" id="PTHR33480">
    <property type="entry name" value="SET DOMAIN-CONTAINING PROTEIN-RELATED"/>
    <property type="match status" value="1"/>
</dbReference>
<dbReference type="Proteomes" id="UP001353858">
    <property type="component" value="Unassembled WGS sequence"/>
</dbReference>
<organism evidence="1 2">
    <name type="scientific">Aquatica leii</name>
    <dbReference type="NCBI Taxonomy" id="1421715"/>
    <lineage>
        <taxon>Eukaryota</taxon>
        <taxon>Metazoa</taxon>
        <taxon>Ecdysozoa</taxon>
        <taxon>Arthropoda</taxon>
        <taxon>Hexapoda</taxon>
        <taxon>Insecta</taxon>
        <taxon>Pterygota</taxon>
        <taxon>Neoptera</taxon>
        <taxon>Endopterygota</taxon>
        <taxon>Coleoptera</taxon>
        <taxon>Polyphaga</taxon>
        <taxon>Elateriformia</taxon>
        <taxon>Elateroidea</taxon>
        <taxon>Lampyridae</taxon>
        <taxon>Luciolinae</taxon>
        <taxon>Aquatica</taxon>
    </lineage>
</organism>
<dbReference type="PANTHER" id="PTHR33480:SF1">
    <property type="entry name" value="TYR RECOMBINASE DOMAIN-CONTAINING PROTEIN"/>
    <property type="match status" value="1"/>
</dbReference>
<keyword evidence="2" id="KW-1185">Reference proteome</keyword>
<comment type="caution">
    <text evidence="1">The sequence shown here is derived from an EMBL/GenBank/DDBJ whole genome shotgun (WGS) entry which is preliminary data.</text>
</comment>
<accession>A0AAN7PH70</accession>
<name>A0AAN7PH70_9COLE</name>
<protein>
    <submittedName>
        <fullName evidence="1">Uncharacterized protein</fullName>
    </submittedName>
</protein>
<proteinExistence type="predicted"/>
<dbReference type="EMBL" id="JARPUR010000001">
    <property type="protein sequence ID" value="KAK4886389.1"/>
    <property type="molecule type" value="Genomic_DNA"/>
</dbReference>
<gene>
    <name evidence="1" type="ORF">RN001_002660</name>
</gene>
<reference evidence="2" key="1">
    <citation type="submission" date="2023-01" db="EMBL/GenBank/DDBJ databases">
        <title>Key to firefly adult light organ development and bioluminescence: homeobox transcription factors regulate luciferase expression and transportation to peroxisome.</title>
        <authorList>
            <person name="Fu X."/>
        </authorList>
    </citation>
    <scope>NUCLEOTIDE SEQUENCE [LARGE SCALE GENOMIC DNA]</scope>
</reference>